<dbReference type="Proteomes" id="UP000663868">
    <property type="component" value="Unassembled WGS sequence"/>
</dbReference>
<feature type="non-terminal residue" evidence="6">
    <location>
        <position position="1"/>
    </location>
</feature>
<dbReference type="CDD" id="cd22744">
    <property type="entry name" value="OTU"/>
    <property type="match status" value="1"/>
</dbReference>
<evidence type="ECO:0000259" key="5">
    <source>
        <dbReference type="PROSITE" id="PS50802"/>
    </source>
</evidence>
<evidence type="ECO:0000256" key="4">
    <source>
        <dbReference type="SAM" id="MobiDB-lite"/>
    </source>
</evidence>
<dbReference type="InterPro" id="IPR003323">
    <property type="entry name" value="OTU_dom"/>
</dbReference>
<evidence type="ECO:0000256" key="2">
    <source>
        <dbReference type="ARBA" id="ARBA00022801"/>
    </source>
</evidence>
<feature type="region of interest" description="Disordered" evidence="4">
    <location>
        <begin position="422"/>
        <end position="442"/>
    </location>
</feature>
<dbReference type="AlphaFoldDB" id="A0A820BC99"/>
<dbReference type="PANTHER" id="PTHR13312">
    <property type="entry name" value="HIV-INDUCED PROTEIN-7-LIKE PROTEASE"/>
    <property type="match status" value="1"/>
</dbReference>
<comment type="function">
    <text evidence="3">Hydrolase that can remove conjugated ubiquitin from proteins and may therefore play an important regulatory role at the level of protein turnover by preventing degradation.</text>
</comment>
<dbReference type="PANTHER" id="PTHR13312:SF0">
    <property type="entry name" value="UBIQUITIN THIOESTERASE OTU1"/>
    <property type="match status" value="1"/>
</dbReference>
<dbReference type="GO" id="GO:0030968">
    <property type="term" value="P:endoplasmic reticulum unfolded protein response"/>
    <property type="evidence" value="ECO:0007669"/>
    <property type="project" value="TreeGrafter"/>
</dbReference>
<evidence type="ECO:0000313" key="6">
    <source>
        <dbReference type="EMBL" id="CAF4203905.1"/>
    </source>
</evidence>
<keyword evidence="3" id="KW-0788">Thiol protease</keyword>
<dbReference type="GO" id="GO:0005829">
    <property type="term" value="C:cytosol"/>
    <property type="evidence" value="ECO:0007669"/>
    <property type="project" value="TreeGrafter"/>
</dbReference>
<keyword evidence="2 3" id="KW-0378">Hydrolase</keyword>
<evidence type="ECO:0000256" key="3">
    <source>
        <dbReference type="RuleBase" id="RU367104"/>
    </source>
</evidence>
<dbReference type="GO" id="GO:0004843">
    <property type="term" value="F:cysteine-type deubiquitinase activity"/>
    <property type="evidence" value="ECO:0007669"/>
    <property type="project" value="UniProtKB-UniRule"/>
</dbReference>
<organism evidence="6 7">
    <name type="scientific">Adineta steineri</name>
    <dbReference type="NCBI Taxonomy" id="433720"/>
    <lineage>
        <taxon>Eukaryota</taxon>
        <taxon>Metazoa</taxon>
        <taxon>Spiralia</taxon>
        <taxon>Gnathifera</taxon>
        <taxon>Rotifera</taxon>
        <taxon>Eurotatoria</taxon>
        <taxon>Bdelloidea</taxon>
        <taxon>Adinetida</taxon>
        <taxon>Adinetidae</taxon>
        <taxon>Adineta</taxon>
    </lineage>
</organism>
<evidence type="ECO:0000313" key="7">
    <source>
        <dbReference type="Proteomes" id="UP000663868"/>
    </source>
</evidence>
<comment type="caution">
    <text evidence="6">The sequence shown here is derived from an EMBL/GenBank/DDBJ whole genome shotgun (WGS) entry which is preliminary data.</text>
</comment>
<gene>
    <name evidence="6" type="ORF">KXQ929_LOCUS40259</name>
</gene>
<evidence type="ECO:0000256" key="1">
    <source>
        <dbReference type="ARBA" id="ARBA00000707"/>
    </source>
</evidence>
<name>A0A820BC99_9BILA</name>
<dbReference type="Pfam" id="PF02338">
    <property type="entry name" value="OTU"/>
    <property type="match status" value="1"/>
</dbReference>
<feature type="compositionally biased region" description="Basic and acidic residues" evidence="4">
    <location>
        <begin position="422"/>
        <end position="434"/>
    </location>
</feature>
<keyword evidence="3" id="KW-0645">Protease</keyword>
<protein>
    <recommendedName>
        <fullName evidence="3">Ubiquitin thioesterase OTU</fullName>
        <ecNumber evidence="3">3.4.19.12</ecNumber>
    </recommendedName>
</protein>
<dbReference type="GO" id="GO:0036503">
    <property type="term" value="P:ERAD pathway"/>
    <property type="evidence" value="ECO:0007669"/>
    <property type="project" value="TreeGrafter"/>
</dbReference>
<dbReference type="Gene3D" id="3.90.70.80">
    <property type="match status" value="2"/>
</dbReference>
<dbReference type="InterPro" id="IPR038765">
    <property type="entry name" value="Papain-like_cys_pep_sf"/>
</dbReference>
<comment type="subcellular location">
    <subcellularLocation>
        <location evidence="3">Cytoplasm</location>
    </subcellularLocation>
</comment>
<keyword evidence="3" id="KW-0963">Cytoplasm</keyword>
<dbReference type="PROSITE" id="PS50802">
    <property type="entry name" value="OTU"/>
    <property type="match status" value="1"/>
</dbReference>
<feature type="domain" description="OTU" evidence="5">
    <location>
        <begin position="58"/>
        <end position="192"/>
    </location>
</feature>
<reference evidence="6" key="1">
    <citation type="submission" date="2021-02" db="EMBL/GenBank/DDBJ databases">
        <authorList>
            <person name="Nowell W R."/>
        </authorList>
    </citation>
    <scope>NUCLEOTIDE SEQUENCE</scope>
</reference>
<comment type="catalytic activity">
    <reaction evidence="1 3">
        <text>Thiol-dependent hydrolysis of ester, thioester, amide, peptide and isopeptide bonds formed by the C-terminal Gly of ubiquitin (a 76-residue protein attached to proteins as an intracellular targeting signal).</text>
        <dbReference type="EC" id="3.4.19.12"/>
    </reaction>
</comment>
<proteinExistence type="predicted"/>
<accession>A0A820BC99</accession>
<dbReference type="GO" id="GO:0005634">
    <property type="term" value="C:nucleus"/>
    <property type="evidence" value="ECO:0007669"/>
    <property type="project" value="TreeGrafter"/>
</dbReference>
<dbReference type="EMBL" id="CAJOBB010008223">
    <property type="protein sequence ID" value="CAF4203905.1"/>
    <property type="molecule type" value="Genomic_DNA"/>
</dbReference>
<dbReference type="SUPFAM" id="SSF54001">
    <property type="entry name" value="Cysteine proteinases"/>
    <property type="match status" value="1"/>
</dbReference>
<dbReference type="EC" id="3.4.19.12" evidence="3"/>
<sequence>ESNNILRIIDMETGVNSMEEQGILDNDEYPTMSVTRARIDNQMSSNVTTNISEIGPTLRRKQVLGDSSCLYWSFLYAMSLLWLTVQDLRNQVADYILQMNIDDSKLLLGTRYENRERYCNGIRNGAWAGEPVLVVLSQMYHIMIRVINLRKEQQQNSLIKPKNYGEDDKLCTNYIYIIVDEASLHYEPLYLCNIGNLQGEITIFNRDDTLIDNLLADFITTEINSNNIISTTQNAMPYEIYEFRIGEVPSDDQSLYASVIFQLDRSKMINVKCLRKNVANVIRGYTDNDGIHALSSLNYQNREDYCRMVEERIISGSELEYNGLKYLYRDILFCIISKLNMNNNALYINTYVKDPLSYKKCIFILYNEANDIYMPLYLYNKINNEEEKKNFAYDVIVKDLLRKFIQKRLDYWGDVIFDSEEDSHAMDSPSHVERAINNTNGQ</sequence>
<keyword evidence="3" id="KW-0833">Ubl conjugation pathway</keyword>
<dbReference type="GO" id="GO:0016579">
    <property type="term" value="P:protein deubiquitination"/>
    <property type="evidence" value="ECO:0007669"/>
    <property type="project" value="TreeGrafter"/>
</dbReference>